<gene>
    <name evidence="2" type="ORF">TOA249_LOCUS31958</name>
</gene>
<comment type="caution">
    <text evidence="2">The sequence shown here is derived from an EMBL/GenBank/DDBJ whole genome shotgun (WGS) entry which is preliminary data.</text>
</comment>
<proteinExistence type="predicted"/>
<evidence type="ECO:0000313" key="2">
    <source>
        <dbReference type="EMBL" id="CAF4918955.1"/>
    </source>
</evidence>
<dbReference type="EMBL" id="CAJOBS010007094">
    <property type="protein sequence ID" value="CAF4918955.1"/>
    <property type="molecule type" value="Genomic_DNA"/>
</dbReference>
<protein>
    <submittedName>
        <fullName evidence="2">Uncharacterized protein</fullName>
    </submittedName>
</protein>
<accession>A0A821WAH8</accession>
<dbReference type="Proteomes" id="UP000663838">
    <property type="component" value="Unassembled WGS sequence"/>
</dbReference>
<evidence type="ECO:0000256" key="1">
    <source>
        <dbReference type="SAM" id="MobiDB-lite"/>
    </source>
</evidence>
<reference evidence="2" key="1">
    <citation type="submission" date="2021-02" db="EMBL/GenBank/DDBJ databases">
        <authorList>
            <person name="Nowell W R."/>
        </authorList>
    </citation>
    <scope>NUCLEOTIDE SEQUENCE</scope>
</reference>
<sequence length="25" mass="2990">MSIHNNAYANMDEYQRMPHQAKRAI</sequence>
<organism evidence="2 3">
    <name type="scientific">Rotaria socialis</name>
    <dbReference type="NCBI Taxonomy" id="392032"/>
    <lineage>
        <taxon>Eukaryota</taxon>
        <taxon>Metazoa</taxon>
        <taxon>Spiralia</taxon>
        <taxon>Gnathifera</taxon>
        <taxon>Rotifera</taxon>
        <taxon>Eurotatoria</taxon>
        <taxon>Bdelloidea</taxon>
        <taxon>Philodinida</taxon>
        <taxon>Philodinidae</taxon>
        <taxon>Rotaria</taxon>
    </lineage>
</organism>
<feature type="non-terminal residue" evidence="2">
    <location>
        <position position="25"/>
    </location>
</feature>
<evidence type="ECO:0000313" key="3">
    <source>
        <dbReference type="Proteomes" id="UP000663838"/>
    </source>
</evidence>
<dbReference type="AlphaFoldDB" id="A0A821WAH8"/>
<name>A0A821WAH8_9BILA</name>
<feature type="region of interest" description="Disordered" evidence="1">
    <location>
        <begin position="1"/>
        <end position="25"/>
    </location>
</feature>